<keyword evidence="1" id="KW-0472">Membrane</keyword>
<reference evidence="2 3" key="1">
    <citation type="submission" date="2019-01" db="EMBL/GenBank/DDBJ databases">
        <authorList>
            <person name="Chen W.-M."/>
        </authorList>
    </citation>
    <scope>NUCLEOTIDE SEQUENCE [LARGE SCALE GENOMIC DNA]</scope>
    <source>
        <strain evidence="2 3">KYPC3</strain>
    </source>
</reference>
<feature type="transmembrane region" description="Helical" evidence="1">
    <location>
        <begin position="82"/>
        <end position="101"/>
    </location>
</feature>
<organism evidence="2 3">
    <name type="scientific">Rheinheimera riviphila</name>
    <dbReference type="NCBI Taxonomy" id="1834037"/>
    <lineage>
        <taxon>Bacteria</taxon>
        <taxon>Pseudomonadati</taxon>
        <taxon>Pseudomonadota</taxon>
        <taxon>Gammaproteobacteria</taxon>
        <taxon>Chromatiales</taxon>
        <taxon>Chromatiaceae</taxon>
        <taxon>Rheinheimera</taxon>
    </lineage>
</organism>
<dbReference type="EMBL" id="SACS01000001">
    <property type="protein sequence ID" value="RVU41659.1"/>
    <property type="molecule type" value="Genomic_DNA"/>
</dbReference>
<name>A0A437R4G2_9GAMM</name>
<dbReference type="Pfam" id="PF04246">
    <property type="entry name" value="RseC_MucC"/>
    <property type="match status" value="1"/>
</dbReference>
<keyword evidence="1" id="KW-1133">Transmembrane helix</keyword>
<dbReference type="InterPro" id="IPR007359">
    <property type="entry name" value="SigmaE_reg_RseC_MucC"/>
</dbReference>
<keyword evidence="3" id="KW-1185">Reference proteome</keyword>
<accession>A0A437R4G2</accession>
<dbReference type="PIRSF" id="PIRSF004923">
    <property type="entry name" value="RseC"/>
    <property type="match status" value="1"/>
</dbReference>
<dbReference type="RefSeq" id="WP_127697057.1">
    <property type="nucleotide sequence ID" value="NZ_SACS01000001.1"/>
</dbReference>
<gene>
    <name evidence="2" type="ORF">EOE67_00210</name>
</gene>
<evidence type="ECO:0000256" key="1">
    <source>
        <dbReference type="SAM" id="Phobius"/>
    </source>
</evidence>
<evidence type="ECO:0000313" key="2">
    <source>
        <dbReference type="EMBL" id="RVU41659.1"/>
    </source>
</evidence>
<dbReference type="Proteomes" id="UP000283077">
    <property type="component" value="Unassembled WGS sequence"/>
</dbReference>
<evidence type="ECO:0000313" key="3">
    <source>
        <dbReference type="Proteomes" id="UP000283077"/>
    </source>
</evidence>
<sequence>MVEEIATVVQIEPAGVWLQTKVVSSCQSCSANDSCTSGVVAKAMTRRDYRFFLQHTEADEELLVGQQVRIGIAEDVLVKSALLVYLLPLVLFIGALALAFYGGWSEGGQLLAAMVGGFAGMLLARKLSSGIGSVQQQVHLLAVLPNLTIQNQ</sequence>
<dbReference type="InterPro" id="IPR026268">
    <property type="entry name" value="RseC"/>
</dbReference>
<dbReference type="PANTHER" id="PTHR35867:SF1">
    <property type="entry name" value="PROTEIN RSEC"/>
    <property type="match status" value="1"/>
</dbReference>
<comment type="caution">
    <text evidence="2">The sequence shown here is derived from an EMBL/GenBank/DDBJ whole genome shotgun (WGS) entry which is preliminary data.</text>
</comment>
<dbReference type="PANTHER" id="PTHR35867">
    <property type="entry name" value="PROTEIN RSEC"/>
    <property type="match status" value="1"/>
</dbReference>
<proteinExistence type="predicted"/>
<dbReference type="OrthoDB" id="9795854at2"/>
<keyword evidence="1" id="KW-0812">Transmembrane</keyword>
<protein>
    <submittedName>
        <fullName evidence="2">Sigma E positive regulator RseC/MucC</fullName>
    </submittedName>
</protein>
<dbReference type="AlphaFoldDB" id="A0A437R4G2"/>